<feature type="transmembrane region" description="Helical" evidence="5">
    <location>
        <begin position="538"/>
        <end position="558"/>
    </location>
</feature>
<dbReference type="AlphaFoldDB" id="A0A2D3WL22"/>
<dbReference type="Gene3D" id="3.60.40.10">
    <property type="entry name" value="PPM-type phosphatase domain"/>
    <property type="match status" value="1"/>
</dbReference>
<keyword evidence="5" id="KW-1133">Transmembrane helix</keyword>
<evidence type="ECO:0000313" key="9">
    <source>
        <dbReference type="Proteomes" id="UP000228859"/>
    </source>
</evidence>
<keyword evidence="1" id="KW-0808">Transferase</keyword>
<evidence type="ECO:0000256" key="1">
    <source>
        <dbReference type="ARBA" id="ARBA00022679"/>
    </source>
</evidence>
<keyword evidence="4" id="KW-0067">ATP-binding</keyword>
<dbReference type="Pfam" id="PF13672">
    <property type="entry name" value="PP2C_2"/>
    <property type="match status" value="1"/>
</dbReference>
<dbReference type="PROSITE" id="PS00108">
    <property type="entry name" value="PROTEIN_KINASE_ST"/>
    <property type="match status" value="1"/>
</dbReference>
<evidence type="ECO:0000256" key="2">
    <source>
        <dbReference type="ARBA" id="ARBA00022741"/>
    </source>
</evidence>
<dbReference type="GO" id="GO:0004674">
    <property type="term" value="F:protein serine/threonine kinase activity"/>
    <property type="evidence" value="ECO:0007669"/>
    <property type="project" value="TreeGrafter"/>
</dbReference>
<dbReference type="SMART" id="SM00220">
    <property type="entry name" value="S_TKc"/>
    <property type="match status" value="1"/>
</dbReference>
<dbReference type="Gene3D" id="1.10.510.10">
    <property type="entry name" value="Transferase(Phosphotransferase) domain 1"/>
    <property type="match status" value="1"/>
</dbReference>
<dbReference type="PANTHER" id="PTHR43289">
    <property type="entry name" value="MITOGEN-ACTIVATED PROTEIN KINASE KINASE KINASE 20-RELATED"/>
    <property type="match status" value="1"/>
</dbReference>
<proteinExistence type="predicted"/>
<evidence type="ECO:0000259" key="6">
    <source>
        <dbReference type="PROSITE" id="PS50011"/>
    </source>
</evidence>
<evidence type="ECO:0000256" key="3">
    <source>
        <dbReference type="ARBA" id="ARBA00022777"/>
    </source>
</evidence>
<gene>
    <name evidence="8" type="ORF">CFH83_09230</name>
</gene>
<feature type="domain" description="Protein kinase" evidence="6">
    <location>
        <begin position="254"/>
        <end position="524"/>
    </location>
</feature>
<dbReference type="PROSITE" id="PS51746">
    <property type="entry name" value="PPM_2"/>
    <property type="match status" value="1"/>
</dbReference>
<evidence type="ECO:0000313" key="8">
    <source>
        <dbReference type="EMBL" id="DAB37809.1"/>
    </source>
</evidence>
<reference evidence="8 9" key="1">
    <citation type="journal article" date="2017" name="Front. Microbiol.">
        <title>Comparative Genomic Analysis of the Class Epsilonproteobacteria and Proposed Reclassification to Epsilonbacteraeota (phyl. nov.).</title>
        <authorList>
            <person name="Waite D.W."/>
            <person name="Vanwonterghem I."/>
            <person name="Rinke C."/>
            <person name="Parks D.H."/>
            <person name="Zhang Y."/>
            <person name="Takai K."/>
            <person name="Sievert S.M."/>
            <person name="Simon J."/>
            <person name="Campbell B.J."/>
            <person name="Hanson T.E."/>
            <person name="Woyke T."/>
            <person name="Klotz M.G."/>
            <person name="Hugenholtz P."/>
        </authorList>
    </citation>
    <scope>NUCLEOTIDE SEQUENCE [LARGE SCALE GENOMIC DNA]</scope>
    <source>
        <strain evidence="8">UBA12443</strain>
    </source>
</reference>
<dbReference type="CDD" id="cd14014">
    <property type="entry name" value="STKc_PknB_like"/>
    <property type="match status" value="1"/>
</dbReference>
<dbReference type="EMBL" id="DLUI01000132">
    <property type="protein sequence ID" value="DAB37809.1"/>
    <property type="molecule type" value="Genomic_DNA"/>
</dbReference>
<dbReference type="InterPro" id="IPR000719">
    <property type="entry name" value="Prot_kinase_dom"/>
</dbReference>
<sequence>MAYHMGRYIRSKNLMLKVQSSEFILSKDATTGDDACAYSIIDNALLVSVLCDGVGSAVRGGTAARQCVKFFIDQFKNRPRAWDIPKTMEVFTRHINSLLFKESMTQYGKIELLTTLCLAVIEGETLYTLNLGDSRIYLLKANGELHRLSTDHTMDDEYMSYVLTSACGLSENIELSILSTPIGVGDTLILCSDGVYNLIDEKTLADMVQKGVAASSIIHKAEQNCNPKDRDDMSLQIFRIESLDTLYAIKNAPLNIPENLSEGQIIDGYTLLSPMMEHKRIWKVLKNSEVYVMKFPLKADDEEALDAFVREAWYAKQISHKAFGHAWVPEVRSMRYYLMELVEGVNLLEYLKNRTLSVDNAITLGKFLHKAEAHLLHLGLVHGDIKPENILVYQRDGEAGVEFKMVDFGSIVEIFSLNNRAGTPTYLAPERFCESVINESTEIFSIGVTLYWALTGKFPYGEIEPFQTPSFKLPKRPAEINKNIPLWLDSVIMRSIAISPDQRYRHYSEFFYDLKYPEKVKPFFSSTTPLIERSPVTFYKIGFLMLLVLETFTFWLYVTK</sequence>
<dbReference type="SMART" id="SM00332">
    <property type="entry name" value="PP2Cc"/>
    <property type="match status" value="1"/>
</dbReference>
<dbReference type="InterPro" id="IPR036457">
    <property type="entry name" value="PPM-type-like_dom_sf"/>
</dbReference>
<dbReference type="Proteomes" id="UP000228859">
    <property type="component" value="Unassembled WGS sequence"/>
</dbReference>
<dbReference type="SUPFAM" id="SSF81606">
    <property type="entry name" value="PP2C-like"/>
    <property type="match status" value="1"/>
</dbReference>
<evidence type="ECO:0000256" key="5">
    <source>
        <dbReference type="SAM" id="Phobius"/>
    </source>
</evidence>
<dbReference type="SUPFAM" id="SSF56112">
    <property type="entry name" value="Protein kinase-like (PK-like)"/>
    <property type="match status" value="1"/>
</dbReference>
<dbReference type="PROSITE" id="PS50011">
    <property type="entry name" value="PROTEIN_KINASE_DOM"/>
    <property type="match status" value="1"/>
</dbReference>
<protein>
    <submittedName>
        <fullName evidence="8">Protein kinase</fullName>
    </submittedName>
</protein>
<keyword evidence="3 8" id="KW-0418">Kinase</keyword>
<keyword evidence="5" id="KW-0472">Membrane</keyword>
<feature type="domain" description="PPM-type phosphatase" evidence="7">
    <location>
        <begin position="17"/>
        <end position="240"/>
    </location>
</feature>
<comment type="caution">
    <text evidence="8">The sequence shown here is derived from an EMBL/GenBank/DDBJ whole genome shotgun (WGS) entry which is preliminary data.</text>
</comment>
<dbReference type="InterPro" id="IPR008271">
    <property type="entry name" value="Ser/Thr_kinase_AS"/>
</dbReference>
<dbReference type="PANTHER" id="PTHR43289:SF6">
    <property type="entry name" value="SERINE_THREONINE-PROTEIN KINASE NEKL-3"/>
    <property type="match status" value="1"/>
</dbReference>
<dbReference type="Pfam" id="PF00069">
    <property type="entry name" value="Pkinase"/>
    <property type="match status" value="1"/>
</dbReference>
<keyword evidence="2" id="KW-0547">Nucleotide-binding</keyword>
<keyword evidence="5" id="KW-0812">Transmembrane</keyword>
<dbReference type="SMART" id="SM00331">
    <property type="entry name" value="PP2C_SIG"/>
    <property type="match status" value="1"/>
</dbReference>
<accession>A0A2D3WL22</accession>
<dbReference type="GO" id="GO:0005524">
    <property type="term" value="F:ATP binding"/>
    <property type="evidence" value="ECO:0007669"/>
    <property type="project" value="UniProtKB-KW"/>
</dbReference>
<evidence type="ECO:0000256" key="4">
    <source>
        <dbReference type="ARBA" id="ARBA00022840"/>
    </source>
</evidence>
<dbReference type="InterPro" id="IPR011009">
    <property type="entry name" value="Kinase-like_dom_sf"/>
</dbReference>
<organism evidence="8 9">
    <name type="scientific">Sulfuricurvum kujiense</name>
    <dbReference type="NCBI Taxonomy" id="148813"/>
    <lineage>
        <taxon>Bacteria</taxon>
        <taxon>Pseudomonadati</taxon>
        <taxon>Campylobacterota</taxon>
        <taxon>Epsilonproteobacteria</taxon>
        <taxon>Campylobacterales</taxon>
        <taxon>Sulfurimonadaceae</taxon>
        <taxon>Sulfuricurvum</taxon>
    </lineage>
</organism>
<name>A0A2D3WL22_9BACT</name>
<evidence type="ECO:0000259" key="7">
    <source>
        <dbReference type="PROSITE" id="PS51746"/>
    </source>
</evidence>
<dbReference type="InterPro" id="IPR001932">
    <property type="entry name" value="PPM-type_phosphatase-like_dom"/>
</dbReference>